<sequence>MASNMDKAHHSLIDPLIEPVPSEETGLNSHFGSTFAPREQQNLPSPPPSAGFRSSPPVRANNTGSTVETNPYRRSRGSSVSKSASVVNAGEVTPHRSSRRYDYPSPPHSASPRKEHFPRATDGYRKEVFGSLNEGRPRRSSHSGSATAPMQNSNRLGRSGSLRERYPGDMSHRPLDQIRNDTKTAHRAHHLRKKNFAGADSIDRLDQSIGVSYHHEGPYDAANLARNMNWKHSPVAAVRDSNEEALRATPRENILDAVSRHRPLEGTANMPPGLPDRFGRVLDYKEGADLMREPGGDYRRWPGVQYAPNDLKGKGEPSFSVDEALKNHKKFGDSGTEMTSRRRNQSLGAADAPDSVPVDHTEQGASGLGRSNTTGGGVGNALKKRFGSIRRRRAEA</sequence>
<evidence type="ECO:0000313" key="2">
    <source>
        <dbReference type="EMBL" id="KAF2730064.1"/>
    </source>
</evidence>
<dbReference type="PANTHER" id="PTHR28307:SF1">
    <property type="entry name" value="PAL1 CELL MORPHOLOGY PROTEIN"/>
    <property type="match status" value="1"/>
</dbReference>
<reference evidence="2" key="1">
    <citation type="journal article" date="2020" name="Stud. Mycol.">
        <title>101 Dothideomycetes genomes: a test case for predicting lifestyles and emergence of pathogens.</title>
        <authorList>
            <person name="Haridas S."/>
            <person name="Albert R."/>
            <person name="Binder M."/>
            <person name="Bloem J."/>
            <person name="Labutti K."/>
            <person name="Salamov A."/>
            <person name="Andreopoulos B."/>
            <person name="Baker S."/>
            <person name="Barry K."/>
            <person name="Bills G."/>
            <person name="Bluhm B."/>
            <person name="Cannon C."/>
            <person name="Castanera R."/>
            <person name="Culley D."/>
            <person name="Daum C."/>
            <person name="Ezra D."/>
            <person name="Gonzalez J."/>
            <person name="Henrissat B."/>
            <person name="Kuo A."/>
            <person name="Liang C."/>
            <person name="Lipzen A."/>
            <person name="Lutzoni F."/>
            <person name="Magnuson J."/>
            <person name="Mondo S."/>
            <person name="Nolan M."/>
            <person name="Ohm R."/>
            <person name="Pangilinan J."/>
            <person name="Park H.-J."/>
            <person name="Ramirez L."/>
            <person name="Alfaro M."/>
            <person name="Sun H."/>
            <person name="Tritt A."/>
            <person name="Yoshinaga Y."/>
            <person name="Zwiers L.-H."/>
            <person name="Turgeon B."/>
            <person name="Goodwin S."/>
            <person name="Spatafora J."/>
            <person name="Crous P."/>
            <person name="Grigoriev I."/>
        </authorList>
    </citation>
    <scope>NUCLEOTIDE SEQUENCE</scope>
    <source>
        <strain evidence="2">CBS 125425</strain>
    </source>
</reference>
<feature type="compositionally biased region" description="Low complexity" evidence="1">
    <location>
        <begin position="77"/>
        <end position="87"/>
    </location>
</feature>
<evidence type="ECO:0000313" key="3">
    <source>
        <dbReference type="Proteomes" id="UP000799444"/>
    </source>
</evidence>
<name>A0A9P4UX79_9PLEO</name>
<dbReference type="InterPro" id="IPR013226">
    <property type="entry name" value="Pal1"/>
</dbReference>
<feature type="compositionally biased region" description="Basic and acidic residues" evidence="1">
    <location>
        <begin position="161"/>
        <end position="176"/>
    </location>
</feature>
<feature type="region of interest" description="Disordered" evidence="1">
    <location>
        <begin position="328"/>
        <end position="396"/>
    </location>
</feature>
<feature type="compositionally biased region" description="Polar residues" evidence="1">
    <location>
        <begin position="142"/>
        <end position="156"/>
    </location>
</feature>
<dbReference type="GO" id="GO:0005737">
    <property type="term" value="C:cytoplasm"/>
    <property type="evidence" value="ECO:0007669"/>
    <property type="project" value="TreeGrafter"/>
</dbReference>
<feature type="compositionally biased region" description="Basic residues" evidence="1">
    <location>
        <begin position="382"/>
        <end position="396"/>
    </location>
</feature>
<organism evidence="2 3">
    <name type="scientific">Polyplosphaeria fusca</name>
    <dbReference type="NCBI Taxonomy" id="682080"/>
    <lineage>
        <taxon>Eukaryota</taxon>
        <taxon>Fungi</taxon>
        <taxon>Dikarya</taxon>
        <taxon>Ascomycota</taxon>
        <taxon>Pezizomycotina</taxon>
        <taxon>Dothideomycetes</taxon>
        <taxon>Pleosporomycetidae</taxon>
        <taxon>Pleosporales</taxon>
        <taxon>Tetraplosphaeriaceae</taxon>
        <taxon>Polyplosphaeria</taxon>
    </lineage>
</organism>
<dbReference type="OrthoDB" id="5389892at2759"/>
<feature type="compositionally biased region" description="Basic and acidic residues" evidence="1">
    <location>
        <begin position="1"/>
        <end position="12"/>
    </location>
</feature>
<dbReference type="Pfam" id="PF08316">
    <property type="entry name" value="Pal1"/>
    <property type="match status" value="1"/>
</dbReference>
<proteinExistence type="predicted"/>
<dbReference type="PANTHER" id="PTHR28307">
    <property type="entry name" value="PROTEIN PAL1"/>
    <property type="match status" value="1"/>
</dbReference>
<accession>A0A9P4UX79</accession>
<gene>
    <name evidence="2" type="ORF">EJ04DRAFT_537493</name>
</gene>
<evidence type="ECO:0008006" key="4">
    <source>
        <dbReference type="Google" id="ProtNLM"/>
    </source>
</evidence>
<dbReference type="Proteomes" id="UP000799444">
    <property type="component" value="Unassembled WGS sequence"/>
</dbReference>
<dbReference type="EMBL" id="ML996227">
    <property type="protein sequence ID" value="KAF2730064.1"/>
    <property type="molecule type" value="Genomic_DNA"/>
</dbReference>
<evidence type="ECO:0000256" key="1">
    <source>
        <dbReference type="SAM" id="MobiDB-lite"/>
    </source>
</evidence>
<feature type="compositionally biased region" description="Basic and acidic residues" evidence="1">
    <location>
        <begin position="112"/>
        <end position="128"/>
    </location>
</feature>
<comment type="caution">
    <text evidence="2">The sequence shown here is derived from an EMBL/GenBank/DDBJ whole genome shotgun (WGS) entry which is preliminary data.</text>
</comment>
<feature type="compositionally biased region" description="Polar residues" evidence="1">
    <location>
        <begin position="60"/>
        <end position="69"/>
    </location>
</feature>
<dbReference type="AlphaFoldDB" id="A0A9P4UX79"/>
<protein>
    <recommendedName>
        <fullName evidence="4">Pal1 cell morphology</fullName>
    </recommendedName>
</protein>
<feature type="region of interest" description="Disordered" evidence="1">
    <location>
        <begin position="1"/>
        <end position="176"/>
    </location>
</feature>
<keyword evidence="3" id="KW-1185">Reference proteome</keyword>